<keyword evidence="3" id="KW-1003">Cell membrane</keyword>
<evidence type="ECO:0000256" key="8">
    <source>
        <dbReference type="SAM" id="Phobius"/>
    </source>
</evidence>
<name>A0ABN2AGD8_9ACTN</name>
<keyword evidence="10" id="KW-1185">Reference proteome</keyword>
<feature type="transmembrane region" description="Helical" evidence="8">
    <location>
        <begin position="261"/>
        <end position="282"/>
    </location>
</feature>
<dbReference type="CDD" id="cd06579">
    <property type="entry name" value="TM_PBP1_transp_AraH_like"/>
    <property type="match status" value="1"/>
</dbReference>
<feature type="transmembrane region" description="Helical" evidence="8">
    <location>
        <begin position="87"/>
        <end position="106"/>
    </location>
</feature>
<feature type="transmembrane region" description="Helical" evidence="8">
    <location>
        <begin position="238"/>
        <end position="254"/>
    </location>
</feature>
<keyword evidence="7 8" id="KW-0472">Membrane</keyword>
<accession>A0ABN2AGD8</accession>
<dbReference type="InterPro" id="IPR001851">
    <property type="entry name" value="ABC_transp_permease"/>
</dbReference>
<evidence type="ECO:0000256" key="6">
    <source>
        <dbReference type="ARBA" id="ARBA00022989"/>
    </source>
</evidence>
<evidence type="ECO:0000256" key="5">
    <source>
        <dbReference type="ARBA" id="ARBA00022692"/>
    </source>
</evidence>
<dbReference type="PANTHER" id="PTHR32196:SF21">
    <property type="entry name" value="ABC TRANSPORTER PERMEASE PROTEIN YPHD-RELATED"/>
    <property type="match status" value="1"/>
</dbReference>
<protein>
    <submittedName>
        <fullName evidence="9">ABC transporter permease</fullName>
    </submittedName>
</protein>
<feature type="transmembrane region" description="Helical" evidence="8">
    <location>
        <begin position="288"/>
        <end position="306"/>
    </location>
</feature>
<keyword evidence="6 8" id="KW-1133">Transmembrane helix</keyword>
<sequence>MIESSGRLSGVYVTIFLIVLFTVLIPENFATSVNARIIISSEAVAVILALALVIALSADILDVSVAGTMGMAVVFVGWLQQQGVNPVWSVVLTLMMGLVVGAINALNIIVLKVPALIATLGMISVLTAIGYWLTDGIGVVSGLSDGFKRAGQAQPFSIPAPVFYMLGVAAIVHYVLEYMPFGRKIRAVGDNRDAARLAGLRVEWLTLKVLLASSGIAAFAGVVYAARLGTAPLDAGDPYLLTTFAAAFLGSTQIRPGRFNVIGTIVAVYLLAIGINGVQFLYPNSSVWLKGLFSGCALIVAVALSVRRRSTS</sequence>
<dbReference type="Pfam" id="PF02653">
    <property type="entry name" value="BPD_transp_2"/>
    <property type="match status" value="1"/>
</dbReference>
<dbReference type="PANTHER" id="PTHR32196">
    <property type="entry name" value="ABC TRANSPORTER PERMEASE PROTEIN YPHD-RELATED-RELATED"/>
    <property type="match status" value="1"/>
</dbReference>
<evidence type="ECO:0000256" key="3">
    <source>
        <dbReference type="ARBA" id="ARBA00022475"/>
    </source>
</evidence>
<feature type="transmembrane region" description="Helical" evidence="8">
    <location>
        <begin position="37"/>
        <end position="56"/>
    </location>
</feature>
<keyword evidence="2" id="KW-0813">Transport</keyword>
<reference evidence="9 10" key="1">
    <citation type="journal article" date="2019" name="Int. J. Syst. Evol. Microbiol.">
        <title>The Global Catalogue of Microorganisms (GCM) 10K type strain sequencing project: providing services to taxonomists for standard genome sequencing and annotation.</title>
        <authorList>
            <consortium name="The Broad Institute Genomics Platform"/>
            <consortium name="The Broad Institute Genome Sequencing Center for Infectious Disease"/>
            <person name="Wu L."/>
            <person name="Ma J."/>
        </authorList>
    </citation>
    <scope>NUCLEOTIDE SEQUENCE [LARGE SCALE GENOMIC DNA]</scope>
    <source>
        <strain evidence="9 10">JCM 14942</strain>
    </source>
</reference>
<dbReference type="EMBL" id="BAAAOR010000017">
    <property type="protein sequence ID" value="GAA1518926.1"/>
    <property type="molecule type" value="Genomic_DNA"/>
</dbReference>
<dbReference type="Proteomes" id="UP001500842">
    <property type="component" value="Unassembled WGS sequence"/>
</dbReference>
<gene>
    <name evidence="9" type="ORF">GCM10009788_23660</name>
</gene>
<feature type="transmembrane region" description="Helical" evidence="8">
    <location>
        <begin position="7"/>
        <end position="25"/>
    </location>
</feature>
<evidence type="ECO:0000256" key="1">
    <source>
        <dbReference type="ARBA" id="ARBA00004651"/>
    </source>
</evidence>
<feature type="transmembrane region" description="Helical" evidence="8">
    <location>
        <begin position="113"/>
        <end position="133"/>
    </location>
</feature>
<evidence type="ECO:0000313" key="10">
    <source>
        <dbReference type="Proteomes" id="UP001500842"/>
    </source>
</evidence>
<feature type="transmembrane region" description="Helical" evidence="8">
    <location>
        <begin position="153"/>
        <end position="176"/>
    </location>
</feature>
<feature type="transmembrane region" description="Helical" evidence="8">
    <location>
        <begin position="205"/>
        <end position="226"/>
    </location>
</feature>
<organism evidence="9 10">
    <name type="scientific">Nocardioides humi</name>
    <dbReference type="NCBI Taxonomy" id="449461"/>
    <lineage>
        <taxon>Bacteria</taxon>
        <taxon>Bacillati</taxon>
        <taxon>Actinomycetota</taxon>
        <taxon>Actinomycetes</taxon>
        <taxon>Propionibacteriales</taxon>
        <taxon>Nocardioidaceae</taxon>
        <taxon>Nocardioides</taxon>
    </lineage>
</organism>
<comment type="caution">
    <text evidence="9">The sequence shown here is derived from an EMBL/GenBank/DDBJ whole genome shotgun (WGS) entry which is preliminary data.</text>
</comment>
<evidence type="ECO:0000256" key="2">
    <source>
        <dbReference type="ARBA" id="ARBA00022448"/>
    </source>
</evidence>
<evidence type="ECO:0000313" key="9">
    <source>
        <dbReference type="EMBL" id="GAA1518926.1"/>
    </source>
</evidence>
<evidence type="ECO:0000256" key="4">
    <source>
        <dbReference type="ARBA" id="ARBA00022519"/>
    </source>
</evidence>
<keyword evidence="5 8" id="KW-0812">Transmembrane</keyword>
<proteinExistence type="predicted"/>
<evidence type="ECO:0000256" key="7">
    <source>
        <dbReference type="ARBA" id="ARBA00023136"/>
    </source>
</evidence>
<keyword evidence="4" id="KW-0997">Cell inner membrane</keyword>
<comment type="subcellular location">
    <subcellularLocation>
        <location evidence="1">Cell membrane</location>
        <topology evidence="1">Multi-pass membrane protein</topology>
    </subcellularLocation>
</comment>